<sequence length="1301" mass="144917">MLHASSSGPAFQAVNTFHLQPDEAPPPLQPHAVYTYGRGESFNQVNFDIAHNLCTPFKIRAWALWLEPADEDADNDAGDGPVTSGPHPAPSPGDDGEAPHQDDETSEESAAADDAALPMATEPTEAEVTPAAFEMGPPLTAAIPGTPGSDGPAPHPDAMPFDIIKTFQKLPPHLQRDFQSQISAAMQMGVEYFQMTGLSEAEALNEMRTQSWAFLRDMTPLEIRRAKRQRYYEPDDPPKGKGKGHEKCGAGRQAQASEPSPPRECTEPTSEHPLDIASEHPLGPADVNAEGSEEFPWSGEPEFDEEYWEPDPSPEYEPSDLMPDLVPEIPAEHLADPMSQTAWKRFAQTELQMDELRNIKQARVMSLSESFSNESFGNSLSSMLSMSSNSLKLLTQHPEADPEARDSLDAIQRLTYVRRVRIARSDDDLRDASLTKLKSILLMDPTTTRLKEFDIYSYLGHLESGKAGATAASSFLEALRFLDSVAVLTCADLGLVLSPRVTGFAHQQFLRKAPLKQKDPMPCLVVAELEKLLLRQEDSVQTCILGQLLWCFHAASRWSDSMRLQCLKLEKIKDVALAGGYLQDFVEEVRLLMDPFPKLDVQNLDTHSLKTGLLTMAARSTAVRFSMAERRTLGHHIKPGDRSVLTYSREAYTSLYAKILACFREIQLGNFRPDSSALERIIEAADTMASGPPVQVDVAPLEADKVETADLWEISSESSEEEQGLIGAAFAERMRQLGVEDELKGELQTKGFETFGSLAFAVSTTPQQITDAILDAWLLKVTNRDLSPYQTSCIRRLVVESHALALNDLQRKVDQPSDPQLSHRKLPMAERQTRQLEQETRLEGIMFSPEVTPSHALVDLCVNMLEQNVLTWIKPEECTSRSQEIQSLKRDPKVSLDASGTIKITSKTVNTTCAVSSELDLRNALQRRSLAMDQAKLCSFKEIELWVQHLFLSHERAQPSGFASVTLQQIIECDKQMFIRASNNLVGQLQGEPGSSMTPLDKEIRALRTSPELMPYLMPMPVRPAPKTNPKPDKRPTSDASDRPSKYQKGMPCGTASRARERFDLTTAHGHSTHPQRWLPPTFGLTDQQKLIPSSQRGECQEGNSQERSEGDVLVGTWYTPMQFVEEARNVTHPMDENALEHITRDAIGYVACNSPELVSIERKKNLLKAKILAKQLEGQEKRLHENLPEPVEKVVRGKKILLWQKLLEQSGYDGMEVVKFMKEGVPLVGAHDHPKCYPLKIKLASTTEAELRDSALPCRLALENRRPQTNEPGFAEHLEETAQEEVDMSFLEGPYHSEAE</sequence>
<comment type="caution">
    <text evidence="2">The sequence shown here is derived from an EMBL/GenBank/DDBJ whole genome shotgun (WGS) entry which is preliminary data.</text>
</comment>
<organism evidence="2">
    <name type="scientific">Cladocopium goreaui</name>
    <dbReference type="NCBI Taxonomy" id="2562237"/>
    <lineage>
        <taxon>Eukaryota</taxon>
        <taxon>Sar</taxon>
        <taxon>Alveolata</taxon>
        <taxon>Dinophyceae</taxon>
        <taxon>Suessiales</taxon>
        <taxon>Symbiodiniaceae</taxon>
        <taxon>Cladocopium</taxon>
    </lineage>
</organism>
<evidence type="ECO:0000256" key="1">
    <source>
        <dbReference type="SAM" id="MobiDB-lite"/>
    </source>
</evidence>
<protein>
    <submittedName>
        <fullName evidence="2">Uncharacterized protein</fullName>
    </submittedName>
</protein>
<feature type="compositionally biased region" description="Basic and acidic residues" evidence="1">
    <location>
        <begin position="264"/>
        <end position="278"/>
    </location>
</feature>
<feature type="region of interest" description="Disordered" evidence="1">
    <location>
        <begin position="71"/>
        <end position="115"/>
    </location>
</feature>
<dbReference type="EMBL" id="CAMXCT030001043">
    <property type="protein sequence ID" value="CAL4773392.1"/>
    <property type="molecule type" value="Genomic_DNA"/>
</dbReference>
<reference evidence="2" key="1">
    <citation type="submission" date="2022-10" db="EMBL/GenBank/DDBJ databases">
        <authorList>
            <person name="Chen Y."/>
            <person name="Dougan E. K."/>
            <person name="Chan C."/>
            <person name="Rhodes N."/>
            <person name="Thang M."/>
        </authorList>
    </citation>
    <scope>NUCLEOTIDE SEQUENCE</scope>
</reference>
<dbReference type="OrthoDB" id="444683at2759"/>
<feature type="compositionally biased region" description="Basic and acidic residues" evidence="1">
    <location>
        <begin position="230"/>
        <end position="249"/>
    </location>
</feature>
<dbReference type="EMBL" id="CAMXCT020001043">
    <property type="protein sequence ID" value="CAL1139455.1"/>
    <property type="molecule type" value="Genomic_DNA"/>
</dbReference>
<feature type="region of interest" description="Disordered" evidence="1">
    <location>
        <begin position="1282"/>
        <end position="1301"/>
    </location>
</feature>
<proteinExistence type="predicted"/>
<evidence type="ECO:0000313" key="4">
    <source>
        <dbReference type="Proteomes" id="UP001152797"/>
    </source>
</evidence>
<feature type="compositionally biased region" description="Basic and acidic residues" evidence="1">
    <location>
        <begin position="1030"/>
        <end position="1045"/>
    </location>
</feature>
<feature type="region of interest" description="Disordered" evidence="1">
    <location>
        <begin position="1012"/>
        <end position="1057"/>
    </location>
</feature>
<name>A0A9P1C7D7_9DINO</name>
<dbReference type="EMBL" id="CAMXCT010001043">
    <property type="protein sequence ID" value="CAI3986080.1"/>
    <property type="molecule type" value="Genomic_DNA"/>
</dbReference>
<evidence type="ECO:0000313" key="2">
    <source>
        <dbReference type="EMBL" id="CAI3986080.1"/>
    </source>
</evidence>
<keyword evidence="4" id="KW-1185">Reference proteome</keyword>
<gene>
    <name evidence="2" type="ORF">C1SCF055_LOCUS13460</name>
</gene>
<evidence type="ECO:0000313" key="3">
    <source>
        <dbReference type="EMBL" id="CAL1139455.1"/>
    </source>
</evidence>
<reference evidence="3" key="2">
    <citation type="submission" date="2024-04" db="EMBL/GenBank/DDBJ databases">
        <authorList>
            <person name="Chen Y."/>
            <person name="Shah S."/>
            <person name="Dougan E. K."/>
            <person name="Thang M."/>
            <person name="Chan C."/>
        </authorList>
    </citation>
    <scope>NUCLEOTIDE SEQUENCE [LARGE SCALE GENOMIC DNA]</scope>
</reference>
<accession>A0A9P1C7D7</accession>
<feature type="non-terminal residue" evidence="2">
    <location>
        <position position="1301"/>
    </location>
</feature>
<dbReference type="Proteomes" id="UP001152797">
    <property type="component" value="Unassembled WGS sequence"/>
</dbReference>
<feature type="region of interest" description="Disordered" evidence="1">
    <location>
        <begin position="226"/>
        <end position="316"/>
    </location>
</feature>
<feature type="compositionally biased region" description="Acidic residues" evidence="1">
    <location>
        <begin position="301"/>
        <end position="316"/>
    </location>
</feature>